<accession>A0A0C1R1S4</accession>
<dbReference type="Pfam" id="PF13439">
    <property type="entry name" value="Glyco_transf_4"/>
    <property type="match status" value="1"/>
</dbReference>
<dbReference type="Pfam" id="PF00534">
    <property type="entry name" value="Glycos_transf_1"/>
    <property type="match status" value="1"/>
</dbReference>
<evidence type="ECO:0000313" key="4">
    <source>
        <dbReference type="Proteomes" id="UP000031366"/>
    </source>
</evidence>
<evidence type="ECO:0000313" key="3">
    <source>
        <dbReference type="EMBL" id="KIE47387.1"/>
    </source>
</evidence>
<dbReference type="PANTHER" id="PTHR12526:SF627">
    <property type="entry name" value="D-RHAMNOSYLTRANSFERASE WBPZ"/>
    <property type="match status" value="1"/>
</dbReference>
<dbReference type="PANTHER" id="PTHR12526">
    <property type="entry name" value="GLYCOSYLTRANSFERASE"/>
    <property type="match status" value="1"/>
</dbReference>
<dbReference type="Gene3D" id="3.40.50.2000">
    <property type="entry name" value="Glycogen Phosphorylase B"/>
    <property type="match status" value="2"/>
</dbReference>
<dbReference type="CDD" id="cd03811">
    <property type="entry name" value="GT4_GT28_WabH-like"/>
    <property type="match status" value="1"/>
</dbReference>
<proteinExistence type="predicted"/>
<evidence type="ECO:0000259" key="1">
    <source>
        <dbReference type="Pfam" id="PF00534"/>
    </source>
</evidence>
<evidence type="ECO:0000259" key="2">
    <source>
        <dbReference type="Pfam" id="PF13439"/>
    </source>
</evidence>
<dbReference type="STRING" id="29341.RSJ17_08155"/>
<dbReference type="AlphaFoldDB" id="A0A0C1R1S4"/>
<organism evidence="3 4">
    <name type="scientific">Clostridium argentinense CDC 2741</name>
    <dbReference type="NCBI Taxonomy" id="1418104"/>
    <lineage>
        <taxon>Bacteria</taxon>
        <taxon>Bacillati</taxon>
        <taxon>Bacillota</taxon>
        <taxon>Clostridia</taxon>
        <taxon>Eubacteriales</taxon>
        <taxon>Clostridiaceae</taxon>
        <taxon>Clostridium</taxon>
    </lineage>
</organism>
<dbReference type="SUPFAM" id="SSF53756">
    <property type="entry name" value="UDP-Glycosyltransferase/glycogen phosphorylase"/>
    <property type="match status" value="1"/>
</dbReference>
<gene>
    <name evidence="3" type="ORF">U732_2890</name>
</gene>
<dbReference type="InterPro" id="IPR028098">
    <property type="entry name" value="Glyco_trans_4-like_N"/>
</dbReference>
<dbReference type="RefSeq" id="WP_039631208.1">
    <property type="nucleotide sequence ID" value="NZ_AYSO01000014.1"/>
</dbReference>
<sequence length="369" mass="42201">MFKIKVLHIISGNDNGGGANHILNLCSSENKYFDNILGCLGEGYLYNRVKNTDMSYKFFKKDIINKEIIEFVNSNKIDIVNFHGAQPFLIHYFIRRKLKAATTATIHSDYRYDFLNNKIKYYIYTPLSILGLKSFNNYICVSQNLLNLLDEKHFIGEKTVVNNGIDIKKIFSKEDKTNIRKKLNIIDDDFIFGVVGRFHPIKNYINIIKAFGKFSDEKSNSKLILMGDGGLRGDIEKVIKELNLKDKVILTGFIDNVTDYLSICNCSVIASYSEGGAPPLAMLESAIVKTPVISTKVGDLENIINPSNGIIINSQNEKDIYIAMQECYDKREYLQAMGENIYSLVLEKFTIEKFWSNYYSFYKSIIDNN</sequence>
<dbReference type="OrthoDB" id="3199616at2"/>
<keyword evidence="3" id="KW-0808">Transferase</keyword>
<feature type="domain" description="Glycosyltransferase subfamily 4-like N-terminal" evidence="2">
    <location>
        <begin position="67"/>
        <end position="168"/>
    </location>
</feature>
<dbReference type="GO" id="GO:0016757">
    <property type="term" value="F:glycosyltransferase activity"/>
    <property type="evidence" value="ECO:0007669"/>
    <property type="project" value="InterPro"/>
</dbReference>
<dbReference type="EMBL" id="AYSO01000014">
    <property type="protein sequence ID" value="KIE47387.1"/>
    <property type="molecule type" value="Genomic_DNA"/>
</dbReference>
<keyword evidence="4" id="KW-1185">Reference proteome</keyword>
<dbReference type="Proteomes" id="UP000031366">
    <property type="component" value="Unassembled WGS sequence"/>
</dbReference>
<protein>
    <submittedName>
        <fullName evidence="3">Glycosyl transferases group 1 family protein</fullName>
    </submittedName>
</protein>
<reference evidence="3 4" key="1">
    <citation type="journal article" date="2015" name="Infect. Genet. Evol.">
        <title>Genomic sequences of six botulinum neurotoxin-producing strains representing three clostridial species illustrate the mobility and diversity of botulinum neurotoxin genes.</title>
        <authorList>
            <person name="Smith T.J."/>
            <person name="Hill K.K."/>
            <person name="Xie G."/>
            <person name="Foley B.T."/>
            <person name="Williamson C.H."/>
            <person name="Foster J.T."/>
            <person name="Johnson S.L."/>
            <person name="Chertkov O."/>
            <person name="Teshima H."/>
            <person name="Gibbons H.S."/>
            <person name="Johnsky L.A."/>
            <person name="Karavis M.A."/>
            <person name="Smith L.A."/>
        </authorList>
    </citation>
    <scope>NUCLEOTIDE SEQUENCE [LARGE SCALE GENOMIC DNA]</scope>
    <source>
        <strain evidence="3 4">CDC 2741</strain>
    </source>
</reference>
<feature type="domain" description="Glycosyl transferase family 1" evidence="1">
    <location>
        <begin position="175"/>
        <end position="342"/>
    </location>
</feature>
<dbReference type="InterPro" id="IPR001296">
    <property type="entry name" value="Glyco_trans_1"/>
</dbReference>
<comment type="caution">
    <text evidence="3">The sequence shown here is derived from an EMBL/GenBank/DDBJ whole genome shotgun (WGS) entry which is preliminary data.</text>
</comment>
<name>A0A0C1R1S4_9CLOT</name>